<dbReference type="Pfam" id="PF00160">
    <property type="entry name" value="Pro_isomerase"/>
    <property type="match status" value="1"/>
</dbReference>
<dbReference type="InterPro" id="IPR002130">
    <property type="entry name" value="Cyclophilin-type_PPIase_dom"/>
</dbReference>
<dbReference type="GO" id="GO:0016018">
    <property type="term" value="F:cyclosporin A binding"/>
    <property type="evidence" value="ECO:0007669"/>
    <property type="project" value="TreeGrafter"/>
</dbReference>
<evidence type="ECO:0000313" key="4">
    <source>
        <dbReference type="EMBL" id="KAK9923215.1"/>
    </source>
</evidence>
<feature type="domain" description="PPIase cyclophilin-type" evidence="3">
    <location>
        <begin position="1"/>
        <end position="119"/>
    </location>
</feature>
<dbReference type="InterPro" id="IPR029000">
    <property type="entry name" value="Cyclophilin-like_dom_sf"/>
</dbReference>
<keyword evidence="5" id="KW-1185">Reference proteome</keyword>
<dbReference type="EMBL" id="JBEDUW010000006">
    <property type="protein sequence ID" value="KAK9923215.1"/>
    <property type="molecule type" value="Genomic_DNA"/>
</dbReference>
<dbReference type="GO" id="GO:0005737">
    <property type="term" value="C:cytoplasm"/>
    <property type="evidence" value="ECO:0007669"/>
    <property type="project" value="TreeGrafter"/>
</dbReference>
<dbReference type="AlphaFoldDB" id="A0AAW1WGS7"/>
<dbReference type="GO" id="GO:0003755">
    <property type="term" value="F:peptidyl-prolyl cis-trans isomerase activity"/>
    <property type="evidence" value="ECO:0007669"/>
    <property type="project" value="InterPro"/>
</dbReference>
<gene>
    <name evidence="4" type="ORF">M0R45_031645</name>
</gene>
<dbReference type="PANTHER" id="PTHR11071:SF561">
    <property type="entry name" value="PEPTIDYL-PROLYL CIS-TRANS ISOMERASE D-RELATED"/>
    <property type="match status" value="1"/>
</dbReference>
<proteinExistence type="inferred from homology"/>
<dbReference type="SUPFAM" id="SSF50891">
    <property type="entry name" value="Cyclophilin-like"/>
    <property type="match status" value="1"/>
</dbReference>
<reference evidence="4 5" key="1">
    <citation type="journal article" date="2023" name="G3 (Bethesda)">
        <title>A chromosome-length genome assembly and annotation of blackberry (Rubus argutus, cv. 'Hillquist').</title>
        <authorList>
            <person name="Bruna T."/>
            <person name="Aryal R."/>
            <person name="Dudchenko O."/>
            <person name="Sargent D.J."/>
            <person name="Mead D."/>
            <person name="Buti M."/>
            <person name="Cavallini A."/>
            <person name="Hytonen T."/>
            <person name="Andres J."/>
            <person name="Pham M."/>
            <person name="Weisz D."/>
            <person name="Mascagni F."/>
            <person name="Usai G."/>
            <person name="Natali L."/>
            <person name="Bassil N."/>
            <person name="Fernandez G.E."/>
            <person name="Lomsadze A."/>
            <person name="Armour M."/>
            <person name="Olukolu B."/>
            <person name="Poorten T."/>
            <person name="Britton C."/>
            <person name="Davik J."/>
            <person name="Ashrafi H."/>
            <person name="Aiden E.L."/>
            <person name="Borodovsky M."/>
            <person name="Worthington M."/>
        </authorList>
    </citation>
    <scope>NUCLEOTIDE SEQUENCE [LARGE SCALE GENOMIC DNA]</scope>
    <source>
        <strain evidence="4">PI 553951</strain>
    </source>
</reference>
<comment type="caution">
    <text evidence="4">The sequence shown here is derived from an EMBL/GenBank/DDBJ whole genome shotgun (WGS) entry which is preliminary data.</text>
</comment>
<evidence type="ECO:0000259" key="3">
    <source>
        <dbReference type="PROSITE" id="PS50072"/>
    </source>
</evidence>
<accession>A0AAW1WGS7</accession>
<evidence type="ECO:0000256" key="1">
    <source>
        <dbReference type="ARBA" id="ARBA00007365"/>
    </source>
</evidence>
<protein>
    <recommendedName>
        <fullName evidence="3">PPIase cyclophilin-type domain-containing protein</fullName>
    </recommendedName>
</protein>
<feature type="compositionally biased region" description="Basic residues" evidence="2">
    <location>
        <begin position="138"/>
        <end position="147"/>
    </location>
</feature>
<organism evidence="4 5">
    <name type="scientific">Rubus argutus</name>
    <name type="common">Southern blackberry</name>
    <dbReference type="NCBI Taxonomy" id="59490"/>
    <lineage>
        <taxon>Eukaryota</taxon>
        <taxon>Viridiplantae</taxon>
        <taxon>Streptophyta</taxon>
        <taxon>Embryophyta</taxon>
        <taxon>Tracheophyta</taxon>
        <taxon>Spermatophyta</taxon>
        <taxon>Magnoliopsida</taxon>
        <taxon>eudicotyledons</taxon>
        <taxon>Gunneridae</taxon>
        <taxon>Pentapetalae</taxon>
        <taxon>rosids</taxon>
        <taxon>fabids</taxon>
        <taxon>Rosales</taxon>
        <taxon>Rosaceae</taxon>
        <taxon>Rosoideae</taxon>
        <taxon>Rosoideae incertae sedis</taxon>
        <taxon>Rubus</taxon>
    </lineage>
</organism>
<comment type="similarity">
    <text evidence="1">Belongs to the cyclophilin-type PPIase family.</text>
</comment>
<dbReference type="PANTHER" id="PTHR11071">
    <property type="entry name" value="PEPTIDYL-PROLYL CIS-TRANS ISOMERASE"/>
    <property type="match status" value="1"/>
</dbReference>
<dbReference type="Proteomes" id="UP001457282">
    <property type="component" value="Unassembled WGS sequence"/>
</dbReference>
<evidence type="ECO:0000256" key="2">
    <source>
        <dbReference type="SAM" id="MobiDB-lite"/>
    </source>
</evidence>
<feature type="region of interest" description="Disordered" evidence="2">
    <location>
        <begin position="125"/>
        <end position="157"/>
    </location>
</feature>
<dbReference type="Gene3D" id="2.40.100.10">
    <property type="entry name" value="Cyclophilin-like"/>
    <property type="match status" value="1"/>
</dbReference>
<evidence type="ECO:0000313" key="5">
    <source>
        <dbReference type="Proteomes" id="UP001457282"/>
    </source>
</evidence>
<dbReference type="GO" id="GO:0006457">
    <property type="term" value="P:protein folding"/>
    <property type="evidence" value="ECO:0007669"/>
    <property type="project" value="TreeGrafter"/>
</dbReference>
<name>A0AAW1WGS7_RUBAR</name>
<sequence>MNQEIFGLKLFDDKVPRTAKNFRQLREGTVEGLRANTSNTKIQHFIGSSKALEPKVVIFHEEMAPVESAITHNLPHLDGRNVVFGKVSDGMEVLDKIEQVETDVIGKPMKTVKIVNCGVKEDDSYLRPSITPGQGTSRKARMRRKNKQLAGGEPQVR</sequence>
<dbReference type="PROSITE" id="PS50072">
    <property type="entry name" value="CSA_PPIASE_2"/>
    <property type="match status" value="1"/>
</dbReference>